<feature type="chain" id="PRO_5018063767" evidence="3">
    <location>
        <begin position="41"/>
        <end position="255"/>
    </location>
</feature>
<evidence type="ECO:0000256" key="3">
    <source>
        <dbReference type="SAM" id="SignalP"/>
    </source>
</evidence>
<dbReference type="GO" id="GO:0120010">
    <property type="term" value="P:intermembrane phospholipid transfer"/>
    <property type="evidence" value="ECO:0007669"/>
    <property type="project" value="TreeGrafter"/>
</dbReference>
<keyword evidence="5" id="KW-1185">Reference proteome</keyword>
<dbReference type="InterPro" id="IPR007428">
    <property type="entry name" value="MlaA"/>
</dbReference>
<dbReference type="Proteomes" id="UP000278222">
    <property type="component" value="Unassembled WGS sequence"/>
</dbReference>
<dbReference type="RefSeq" id="WP_170216555.1">
    <property type="nucleotide sequence ID" value="NZ_AP019700.1"/>
</dbReference>
<organism evidence="4 5">
    <name type="scientific">Stella humosa</name>
    <dbReference type="NCBI Taxonomy" id="94"/>
    <lineage>
        <taxon>Bacteria</taxon>
        <taxon>Pseudomonadati</taxon>
        <taxon>Pseudomonadota</taxon>
        <taxon>Alphaproteobacteria</taxon>
        <taxon>Rhodospirillales</taxon>
        <taxon>Stellaceae</taxon>
        <taxon>Stella</taxon>
    </lineage>
</organism>
<dbReference type="GO" id="GO:0016020">
    <property type="term" value="C:membrane"/>
    <property type="evidence" value="ECO:0007669"/>
    <property type="project" value="InterPro"/>
</dbReference>
<accession>A0A3N1KZ79</accession>
<comment type="similarity">
    <text evidence="1">Belongs to the MlaA family.</text>
</comment>
<dbReference type="PANTHER" id="PTHR30035:SF3">
    <property type="entry name" value="INTERMEMBRANE PHOSPHOLIPID TRANSPORT SYSTEM LIPOPROTEIN MLAA"/>
    <property type="match status" value="1"/>
</dbReference>
<keyword evidence="4" id="KW-0449">Lipoprotein</keyword>
<dbReference type="PROSITE" id="PS51257">
    <property type="entry name" value="PROKAR_LIPOPROTEIN"/>
    <property type="match status" value="1"/>
</dbReference>
<gene>
    <name evidence="4" type="ORF">EDC65_3446</name>
</gene>
<reference evidence="4 5" key="1">
    <citation type="submission" date="2018-11" db="EMBL/GenBank/DDBJ databases">
        <title>Genomic Encyclopedia of Type Strains, Phase IV (KMG-IV): sequencing the most valuable type-strain genomes for metagenomic binning, comparative biology and taxonomic classification.</title>
        <authorList>
            <person name="Goeker M."/>
        </authorList>
    </citation>
    <scope>NUCLEOTIDE SEQUENCE [LARGE SCALE GENOMIC DNA]</scope>
    <source>
        <strain evidence="4 5">DSM 5900</strain>
    </source>
</reference>
<dbReference type="Pfam" id="PF04333">
    <property type="entry name" value="MlaA"/>
    <property type="match status" value="1"/>
</dbReference>
<evidence type="ECO:0000313" key="4">
    <source>
        <dbReference type="EMBL" id="ROP84099.1"/>
    </source>
</evidence>
<evidence type="ECO:0000313" key="5">
    <source>
        <dbReference type="Proteomes" id="UP000278222"/>
    </source>
</evidence>
<proteinExistence type="inferred from homology"/>
<keyword evidence="2 3" id="KW-0732">Signal</keyword>
<dbReference type="AlphaFoldDB" id="A0A3N1KZ79"/>
<sequence>MAAMTRATSGAWRWIGLPAATLILACAALVATLAPLPAAAQDAGDEDPLEGINRAVYDFNRVLDGLLLKPAAMIYRGVLPEEVRDGVRNVLDNLQGPVILVNDLLQGETKRAQITAERFAINSTVGVLGIFDVAKGYGRYKHSEDFGQTMGTWGVGDGPYLMLPLLGPSNPRDLTGLVVDSFVIDPWGHIARANDADWFTYTRLGLNFVDTRARNIEALDDIERNQIDPYSFIRTTWRQRRANEILNGRPAPAGR</sequence>
<dbReference type="EMBL" id="RJKX01000015">
    <property type="protein sequence ID" value="ROP84099.1"/>
    <property type="molecule type" value="Genomic_DNA"/>
</dbReference>
<comment type="caution">
    <text evidence="4">The sequence shown here is derived from an EMBL/GenBank/DDBJ whole genome shotgun (WGS) entry which is preliminary data.</text>
</comment>
<protein>
    <submittedName>
        <fullName evidence="4">Phospholipid-binding lipoprotein MlaA</fullName>
    </submittedName>
</protein>
<evidence type="ECO:0000256" key="1">
    <source>
        <dbReference type="ARBA" id="ARBA00010634"/>
    </source>
</evidence>
<dbReference type="PRINTS" id="PR01805">
    <property type="entry name" value="VACJLIPOPROT"/>
</dbReference>
<dbReference type="PANTHER" id="PTHR30035">
    <property type="entry name" value="LIPOPROTEIN VACJ-RELATED"/>
    <property type="match status" value="1"/>
</dbReference>
<feature type="signal peptide" evidence="3">
    <location>
        <begin position="1"/>
        <end position="40"/>
    </location>
</feature>
<name>A0A3N1KZ79_9PROT</name>
<evidence type="ECO:0000256" key="2">
    <source>
        <dbReference type="ARBA" id="ARBA00022729"/>
    </source>
</evidence>